<dbReference type="Gene3D" id="2.60.120.260">
    <property type="entry name" value="Galactose-binding domain-like"/>
    <property type="match status" value="2"/>
</dbReference>
<evidence type="ECO:0000313" key="1">
    <source>
        <dbReference type="EMBL" id="KAK0494587.1"/>
    </source>
</evidence>
<dbReference type="SUPFAM" id="SSF49785">
    <property type="entry name" value="Galactose-binding domain-like"/>
    <property type="match status" value="1"/>
</dbReference>
<dbReference type="InterPro" id="IPR008979">
    <property type="entry name" value="Galactose-bd-like_sf"/>
</dbReference>
<dbReference type="AlphaFoldDB" id="A0AA39Q1M7"/>
<name>A0AA39Q1M7_9AGAR</name>
<proteinExistence type="predicted"/>
<keyword evidence="2" id="KW-1185">Reference proteome</keyword>
<reference evidence="1" key="1">
    <citation type="submission" date="2023-06" db="EMBL/GenBank/DDBJ databases">
        <authorList>
            <consortium name="Lawrence Berkeley National Laboratory"/>
            <person name="Ahrendt S."/>
            <person name="Sahu N."/>
            <person name="Indic B."/>
            <person name="Wong-Bajracharya J."/>
            <person name="Merenyi Z."/>
            <person name="Ke H.-M."/>
            <person name="Monk M."/>
            <person name="Kocsube S."/>
            <person name="Drula E."/>
            <person name="Lipzen A."/>
            <person name="Balint B."/>
            <person name="Henrissat B."/>
            <person name="Andreopoulos B."/>
            <person name="Martin F.M."/>
            <person name="Harder C.B."/>
            <person name="Rigling D."/>
            <person name="Ford K.L."/>
            <person name="Foster G.D."/>
            <person name="Pangilinan J."/>
            <person name="Papanicolaou A."/>
            <person name="Barry K."/>
            <person name="LaButti K."/>
            <person name="Viragh M."/>
            <person name="Koriabine M."/>
            <person name="Yan M."/>
            <person name="Riley R."/>
            <person name="Champramary S."/>
            <person name="Plett K.L."/>
            <person name="Tsai I.J."/>
            <person name="Slot J."/>
            <person name="Sipos G."/>
            <person name="Plett J."/>
            <person name="Nagy L.G."/>
            <person name="Grigoriev I.V."/>
        </authorList>
    </citation>
    <scope>NUCLEOTIDE SEQUENCE</scope>
    <source>
        <strain evidence="1">HWK02</strain>
    </source>
</reference>
<sequence>MFLKGDRQVISFLSIGLMFPSPFAVVSLLSLALFSVAASHAQASEDVNTGQISDLLSTRSALEARGEISPLHFDNAKWIWTSEPVAHLGPRPFRKRVPSSSTKCPVCATIILSSDDIYTLNVNGKEIGTGEGWRNVVTYTVGLEPEGDNVFAIQVNNTVGSGGTTGAGPLIATILVNYKDGSTDMIYTDTTWKTLSSVPPAGWTSPSFDDSKWETPVVKLAGTQTAWGGSWAYPPAIDMDPAQAIWTNDRVNNRAPVGHRAFRTTITSPYGKAAVCGKMVVDADNNYTVYVNGDYLGHGGDWHTMQTYSVPILDPDVNVIAVDGENVPFNATDHNGYNAWIIAGMVIAYDDGSSATYYTSKNWKADLSVPSGFEEPGYDDGSWVAASEYGTYATSSWKSTTPVPQA</sequence>
<protein>
    <submittedName>
        <fullName evidence="1">Uncharacterized protein</fullName>
    </submittedName>
</protein>
<dbReference type="EMBL" id="JAUEPU010000020">
    <property type="protein sequence ID" value="KAK0494587.1"/>
    <property type="molecule type" value="Genomic_DNA"/>
</dbReference>
<comment type="caution">
    <text evidence="1">The sequence shown here is derived from an EMBL/GenBank/DDBJ whole genome shotgun (WGS) entry which is preliminary data.</text>
</comment>
<accession>A0AA39Q1M7</accession>
<evidence type="ECO:0000313" key="2">
    <source>
        <dbReference type="Proteomes" id="UP001175228"/>
    </source>
</evidence>
<gene>
    <name evidence="1" type="ORF">EDD18DRAFT_1355332</name>
</gene>
<dbReference type="Proteomes" id="UP001175228">
    <property type="component" value="Unassembled WGS sequence"/>
</dbReference>
<organism evidence="1 2">
    <name type="scientific">Armillaria luteobubalina</name>
    <dbReference type="NCBI Taxonomy" id="153913"/>
    <lineage>
        <taxon>Eukaryota</taxon>
        <taxon>Fungi</taxon>
        <taxon>Dikarya</taxon>
        <taxon>Basidiomycota</taxon>
        <taxon>Agaricomycotina</taxon>
        <taxon>Agaricomycetes</taxon>
        <taxon>Agaricomycetidae</taxon>
        <taxon>Agaricales</taxon>
        <taxon>Marasmiineae</taxon>
        <taxon>Physalacriaceae</taxon>
        <taxon>Armillaria</taxon>
    </lineage>
</organism>